<name>A0ABN9WNX7_9DINO</name>
<keyword evidence="3" id="KW-1185">Reference proteome</keyword>
<evidence type="ECO:0000313" key="3">
    <source>
        <dbReference type="Proteomes" id="UP001189429"/>
    </source>
</evidence>
<feature type="region of interest" description="Disordered" evidence="1">
    <location>
        <begin position="395"/>
        <end position="414"/>
    </location>
</feature>
<feature type="compositionally biased region" description="Low complexity" evidence="1">
    <location>
        <begin position="398"/>
        <end position="410"/>
    </location>
</feature>
<evidence type="ECO:0000256" key="1">
    <source>
        <dbReference type="SAM" id="MobiDB-lite"/>
    </source>
</evidence>
<dbReference type="Proteomes" id="UP001189429">
    <property type="component" value="Unassembled WGS sequence"/>
</dbReference>
<evidence type="ECO:0000313" key="2">
    <source>
        <dbReference type="EMBL" id="CAK0886825.1"/>
    </source>
</evidence>
<gene>
    <name evidence="2" type="ORF">PCOR1329_LOCUS68069</name>
</gene>
<organism evidence="2 3">
    <name type="scientific">Prorocentrum cordatum</name>
    <dbReference type="NCBI Taxonomy" id="2364126"/>
    <lineage>
        <taxon>Eukaryota</taxon>
        <taxon>Sar</taxon>
        <taxon>Alveolata</taxon>
        <taxon>Dinophyceae</taxon>
        <taxon>Prorocentrales</taxon>
        <taxon>Prorocentraceae</taxon>
        <taxon>Prorocentrum</taxon>
    </lineage>
</organism>
<feature type="region of interest" description="Disordered" evidence="1">
    <location>
        <begin position="474"/>
        <end position="530"/>
    </location>
</feature>
<accession>A0ABN9WNX7</accession>
<feature type="non-terminal residue" evidence="2">
    <location>
        <position position="1"/>
    </location>
</feature>
<dbReference type="EMBL" id="CAUYUJ010018855">
    <property type="protein sequence ID" value="CAK0886825.1"/>
    <property type="molecule type" value="Genomic_DNA"/>
</dbReference>
<comment type="caution">
    <text evidence="2">The sequence shown here is derived from an EMBL/GenBank/DDBJ whole genome shotgun (WGS) entry which is preliminary data.</text>
</comment>
<proteinExistence type="predicted"/>
<reference evidence="2" key="1">
    <citation type="submission" date="2023-10" db="EMBL/GenBank/DDBJ databases">
        <authorList>
            <person name="Chen Y."/>
            <person name="Shah S."/>
            <person name="Dougan E. K."/>
            <person name="Thang M."/>
            <person name="Chan C."/>
        </authorList>
    </citation>
    <scope>NUCLEOTIDE SEQUENCE [LARGE SCALE GENOMIC DNA]</scope>
</reference>
<sequence>VAALKRQRPSIWEAAQKVLEKCIGPVKRLGAFFQEDMPPRVVAQLAAAVPVVACRAVCDWYFQRCLVDSDQLEKWWSNTKATLQRREALWDRLLEQEGLLLRRIGEEEEEERRRYTTLATFGGTELEVRELLSPGHAAAELDTPEGGIPAKLEDSVSLVANVVSEMVRRLRQIRDSALWRVIDAAQAIHRQLCDEAALVEVSPWQATGPAEGLLALFEALDDGAGALDSSACADTPPSCRDEAAVVDMALIVMRRLEHLGAVAADLRGHLAAPGGAAVPSGEPDGVDAVLCGVCAAAASLNEELLGLVDEPSAEAVEAWLGLWRGALAEATGGRSLEGALAARAFRPDSELGGAERQGRRRWMELLRGLQVFLDDPALQAEVTAPLGRLVAPAPPSASGPLLAPASPARAAEGDASMELLSTPPSPNLALSALALPRAGGPFRPPQRLTGGAPQPGAAEELVLEAPPRPAYLAGWRPGSASRPGALEAGGSEPSGPGQASRFLNGHYAVPRPASAGTRLPPLELSPTAAG</sequence>
<protein>
    <submittedName>
        <fullName evidence="2">Uncharacterized protein</fullName>
    </submittedName>
</protein>